<dbReference type="Proteomes" id="UP000639403">
    <property type="component" value="Unassembled WGS sequence"/>
</dbReference>
<gene>
    <name evidence="3" type="ORF">IEO21_10277</name>
</gene>
<sequence>MSTSDSLHSVHAFLCAPIVNELLTTHPNWLCQNAESHTLSSEISSWWEWAGERPHGYSTANGPQVLPPVGEHKWLLLLRYYTHPYCDDLSDFYSSIPADLRELLDTARRLQLSREPGPARFLASSCPRNATREAVYQSVDYETFGIEAANDDRIVGMSPKKAHEVLRMTAYTSWLLGSSPRLRTIRHVVDVGAGQFLVRSTILRFLCVDHRVLVLEQAYLSRSLRDKIGLNVLALDWSDVQSQGAVRREAIGKKRRKKEIPTPAEDESSIPQVNDSNTPPVKQQPGALTYMTLRITTDTLLSSVDEWFHRGDEITTPEKHENLYADGEPTPALFVALHACGSLTPNILRAFLARLKSSDGDQKWSPQAAIVVGCCYNLLEASDFPLSHELTHSTSGLPPAYLTNNHLQLAAQVPSQWMRSEVASAASHLAIRKVVWRALLAGILVQVPIPLADITKQADDDDYCPIHLRRLGKLNDSVYDDWDTFLARAGEKLGVDLMQGHPRDREMESRLEVMHVLRCILGPVVESFILLDRLQWLKEELRGTGMDVELVNLFNQASGSGRNVAIVISPQLHETYVQ</sequence>
<feature type="compositionally biased region" description="Polar residues" evidence="1">
    <location>
        <begin position="269"/>
        <end position="281"/>
    </location>
</feature>
<dbReference type="Pfam" id="PF13679">
    <property type="entry name" value="Methyltransf_32"/>
    <property type="match status" value="1"/>
</dbReference>
<accession>A0A8H7NSX9</accession>
<evidence type="ECO:0000313" key="3">
    <source>
        <dbReference type="EMBL" id="KAF9800853.1"/>
    </source>
</evidence>
<dbReference type="PANTHER" id="PTHR12496">
    <property type="entry name" value="CGI-41 METHYLTRANSFERASE"/>
    <property type="match status" value="1"/>
</dbReference>
<name>A0A8H7NSX9_9APHY</name>
<feature type="domain" description="Methyltransferase" evidence="2">
    <location>
        <begin position="217"/>
        <end position="381"/>
    </location>
</feature>
<proteinExistence type="predicted"/>
<dbReference type="AlphaFoldDB" id="A0A8H7NSX9"/>
<evidence type="ECO:0000259" key="2">
    <source>
        <dbReference type="Pfam" id="PF13679"/>
    </source>
</evidence>
<protein>
    <recommendedName>
        <fullName evidence="2">Methyltransferase domain-containing protein</fullName>
    </recommendedName>
</protein>
<dbReference type="InterPro" id="IPR052220">
    <property type="entry name" value="METTL25"/>
</dbReference>
<comment type="caution">
    <text evidence="3">The sequence shown here is derived from an EMBL/GenBank/DDBJ whole genome shotgun (WGS) entry which is preliminary data.</text>
</comment>
<dbReference type="PANTHER" id="PTHR12496:SF0">
    <property type="entry name" value="METHYLTRANSFERASE DOMAIN-CONTAINING PROTEIN"/>
    <property type="match status" value="1"/>
</dbReference>
<evidence type="ECO:0000256" key="1">
    <source>
        <dbReference type="SAM" id="MobiDB-lite"/>
    </source>
</evidence>
<reference evidence="3" key="2">
    <citation type="journal article" name="Front. Microbiol.">
        <title>Degradative Capacity of Two Strains of Rhodonia placenta: From Phenotype to Genotype.</title>
        <authorList>
            <person name="Kolle M."/>
            <person name="Horta M.A.C."/>
            <person name="Nowrousian M."/>
            <person name="Ohm R.A."/>
            <person name="Benz J.P."/>
            <person name="Pilgard A."/>
        </authorList>
    </citation>
    <scope>NUCLEOTIDE SEQUENCE</scope>
    <source>
        <strain evidence="3">FPRL280</strain>
    </source>
</reference>
<evidence type="ECO:0000313" key="4">
    <source>
        <dbReference type="Proteomes" id="UP000639403"/>
    </source>
</evidence>
<dbReference type="EMBL" id="JADOXO010000731">
    <property type="protein sequence ID" value="KAF9800853.1"/>
    <property type="molecule type" value="Genomic_DNA"/>
</dbReference>
<dbReference type="InterPro" id="IPR025714">
    <property type="entry name" value="Methyltranfer_dom"/>
</dbReference>
<reference evidence="3" key="1">
    <citation type="submission" date="2020-11" db="EMBL/GenBank/DDBJ databases">
        <authorList>
            <person name="Koelle M."/>
            <person name="Horta M.A.C."/>
            <person name="Nowrousian M."/>
            <person name="Ohm R.A."/>
            <person name="Benz P."/>
            <person name="Pilgard A."/>
        </authorList>
    </citation>
    <scope>NUCLEOTIDE SEQUENCE</scope>
    <source>
        <strain evidence="3">FPRL280</strain>
    </source>
</reference>
<feature type="region of interest" description="Disordered" evidence="1">
    <location>
        <begin position="251"/>
        <end position="283"/>
    </location>
</feature>
<organism evidence="3 4">
    <name type="scientific">Rhodonia placenta</name>
    <dbReference type="NCBI Taxonomy" id="104341"/>
    <lineage>
        <taxon>Eukaryota</taxon>
        <taxon>Fungi</taxon>
        <taxon>Dikarya</taxon>
        <taxon>Basidiomycota</taxon>
        <taxon>Agaricomycotina</taxon>
        <taxon>Agaricomycetes</taxon>
        <taxon>Polyporales</taxon>
        <taxon>Adustoporiaceae</taxon>
        <taxon>Rhodonia</taxon>
    </lineage>
</organism>